<organism evidence="1 2">
    <name type="scientific">Gimesia aquarii</name>
    <dbReference type="NCBI Taxonomy" id="2527964"/>
    <lineage>
        <taxon>Bacteria</taxon>
        <taxon>Pseudomonadati</taxon>
        <taxon>Planctomycetota</taxon>
        <taxon>Planctomycetia</taxon>
        <taxon>Planctomycetales</taxon>
        <taxon>Planctomycetaceae</taxon>
        <taxon>Gimesia</taxon>
    </lineage>
</organism>
<reference evidence="1 2" key="1">
    <citation type="submission" date="2019-03" db="EMBL/GenBank/DDBJ databases">
        <title>Deep-cultivation of Planctomycetes and their phenomic and genomic characterization uncovers novel biology.</title>
        <authorList>
            <person name="Wiegand S."/>
            <person name="Jogler M."/>
            <person name="Boedeker C."/>
            <person name="Pinto D."/>
            <person name="Vollmers J."/>
            <person name="Rivas-Marin E."/>
            <person name="Kohn T."/>
            <person name="Peeters S.H."/>
            <person name="Heuer A."/>
            <person name="Rast P."/>
            <person name="Oberbeckmann S."/>
            <person name="Bunk B."/>
            <person name="Jeske O."/>
            <person name="Meyerdierks A."/>
            <person name="Storesund J.E."/>
            <person name="Kallscheuer N."/>
            <person name="Luecker S."/>
            <person name="Lage O.M."/>
            <person name="Pohl T."/>
            <person name="Merkel B.J."/>
            <person name="Hornburger P."/>
            <person name="Mueller R.-W."/>
            <person name="Bruemmer F."/>
            <person name="Labrenz M."/>
            <person name="Spormann A.M."/>
            <person name="Op den Camp H."/>
            <person name="Overmann J."/>
            <person name="Amann R."/>
            <person name="Jetten M.S.M."/>
            <person name="Mascher T."/>
            <person name="Medema M.H."/>
            <person name="Devos D.P."/>
            <person name="Kaster A.-K."/>
            <person name="Ovreas L."/>
            <person name="Rohde M."/>
            <person name="Galperin M.Y."/>
            <person name="Jogler C."/>
        </authorList>
    </citation>
    <scope>NUCLEOTIDE SEQUENCE [LARGE SCALE GENOMIC DNA]</scope>
    <source>
        <strain evidence="1 2">V202</strain>
    </source>
</reference>
<sequence length="33" mass="3710">MNYEVKELLGFASKMTVVQSAPHMGILKVRNMS</sequence>
<name>A0A517WQU9_9PLAN</name>
<gene>
    <name evidence="1" type="ORF">V202x_09950</name>
</gene>
<keyword evidence="2" id="KW-1185">Reference proteome</keyword>
<evidence type="ECO:0000313" key="2">
    <source>
        <dbReference type="Proteomes" id="UP000318384"/>
    </source>
</evidence>
<proteinExistence type="predicted"/>
<accession>A0A517WQU9</accession>
<dbReference type="EMBL" id="CP037422">
    <property type="protein sequence ID" value="QDU07636.1"/>
    <property type="molecule type" value="Genomic_DNA"/>
</dbReference>
<protein>
    <submittedName>
        <fullName evidence="1">Uncharacterized protein</fullName>
    </submittedName>
</protein>
<evidence type="ECO:0000313" key="1">
    <source>
        <dbReference type="EMBL" id="QDU07636.1"/>
    </source>
</evidence>
<dbReference type="Proteomes" id="UP000318384">
    <property type="component" value="Chromosome"/>
</dbReference>
<dbReference type="AlphaFoldDB" id="A0A517WQU9"/>